<gene>
    <name evidence="1" type="ORF">PSALAMII_LOCUS3060</name>
</gene>
<dbReference type="Pfam" id="PF13668">
    <property type="entry name" value="Ferritin_2"/>
    <property type="match status" value="1"/>
</dbReference>
<proteinExistence type="predicted"/>
<sequence>MAQTFDHFQHFLPKTRVKLAVYTSEMKFFSFAGLLLTAVTASAANSNCAPTSSDAKVLEFAWGLSDFIGGYYNSTVNSTFSSTSNATIAAYKKVLWGVEKENTLGSEAIEQLSKKASGFEEPECDFKFPKVNTTQAWAWYAYHFEATVTGAFIGLAGYTQSPEVSFLLARLAASHSAHATLIGNKVNSTLFAQNATSLVGAYSPAQILSTRNQTGSLGLYLGDCLTAPSSPCGSLRIGPLDATPTSSIVAGTSSASSASSSVAARKYY</sequence>
<evidence type="ECO:0000313" key="1">
    <source>
        <dbReference type="EMBL" id="CAG8347993.1"/>
    </source>
</evidence>
<dbReference type="AlphaFoldDB" id="A0A9W4IVT3"/>
<protein>
    <submittedName>
        <fullName evidence="1">Uncharacterized protein</fullName>
    </submittedName>
</protein>
<reference evidence="1" key="1">
    <citation type="submission" date="2021-07" db="EMBL/GenBank/DDBJ databases">
        <authorList>
            <person name="Branca A.L. A."/>
        </authorList>
    </citation>
    <scope>NUCLEOTIDE SEQUENCE</scope>
</reference>
<dbReference type="EMBL" id="CAJVPG010000111">
    <property type="protein sequence ID" value="CAG8347993.1"/>
    <property type="molecule type" value="Genomic_DNA"/>
</dbReference>
<comment type="caution">
    <text evidence="1">The sequence shown here is derived from an EMBL/GenBank/DDBJ whole genome shotgun (WGS) entry which is preliminary data.</text>
</comment>
<name>A0A9W4IVT3_9EURO</name>
<dbReference type="OrthoDB" id="4363568at2759"/>
<keyword evidence="2" id="KW-1185">Reference proteome</keyword>
<evidence type="ECO:0000313" key="2">
    <source>
        <dbReference type="Proteomes" id="UP001152649"/>
    </source>
</evidence>
<organism evidence="1 2">
    <name type="scientific">Penicillium salamii</name>
    <dbReference type="NCBI Taxonomy" id="1612424"/>
    <lineage>
        <taxon>Eukaryota</taxon>
        <taxon>Fungi</taxon>
        <taxon>Dikarya</taxon>
        <taxon>Ascomycota</taxon>
        <taxon>Pezizomycotina</taxon>
        <taxon>Eurotiomycetes</taxon>
        <taxon>Eurotiomycetidae</taxon>
        <taxon>Eurotiales</taxon>
        <taxon>Aspergillaceae</taxon>
        <taxon>Penicillium</taxon>
    </lineage>
</organism>
<dbReference type="Proteomes" id="UP001152649">
    <property type="component" value="Unassembled WGS sequence"/>
</dbReference>
<accession>A0A9W4IVT3</accession>